<dbReference type="InterPro" id="IPR001608">
    <property type="entry name" value="Ala_racemase_N"/>
</dbReference>
<dbReference type="Gene3D" id="3.20.20.10">
    <property type="entry name" value="Alanine racemase"/>
    <property type="match status" value="1"/>
</dbReference>
<evidence type="ECO:0000256" key="2">
    <source>
        <dbReference type="ARBA" id="ARBA00023239"/>
    </source>
</evidence>
<gene>
    <name evidence="4" type="ORF">KE274_08140</name>
</gene>
<dbReference type="SMART" id="SM01119">
    <property type="entry name" value="D-ser_dehydrat"/>
    <property type="match status" value="1"/>
</dbReference>
<comment type="similarity">
    <text evidence="1">Belongs to the DSD1 family.</text>
</comment>
<dbReference type="RefSeq" id="WP_211542632.1">
    <property type="nucleotide sequence ID" value="NZ_JAGTUK010000002.1"/>
</dbReference>
<keyword evidence="4" id="KW-0413">Isomerase</keyword>
<evidence type="ECO:0000313" key="5">
    <source>
        <dbReference type="Proteomes" id="UP000678243"/>
    </source>
</evidence>
<comment type="caution">
    <text evidence="4">The sequence shown here is derived from an EMBL/GenBank/DDBJ whole genome shotgun (WGS) entry which is preliminary data.</text>
</comment>
<name>A0ABS5IMW1_9MICO</name>
<protein>
    <submittedName>
        <fullName evidence="4">Alanine racemase</fullName>
        <ecNumber evidence="4">5.1.1.1</ecNumber>
    </submittedName>
</protein>
<dbReference type="InterPro" id="IPR042208">
    <property type="entry name" value="D-ser_dehydrat-like_sf"/>
</dbReference>
<dbReference type="Pfam" id="PF01168">
    <property type="entry name" value="Ala_racemase_N"/>
    <property type="match status" value="1"/>
</dbReference>
<dbReference type="Pfam" id="PF14031">
    <property type="entry name" value="D-ser_dehydrat"/>
    <property type="match status" value="1"/>
</dbReference>
<dbReference type="Proteomes" id="UP000678243">
    <property type="component" value="Unassembled WGS sequence"/>
</dbReference>
<keyword evidence="5" id="KW-1185">Reference proteome</keyword>
<dbReference type="Gene3D" id="2.40.37.20">
    <property type="entry name" value="D-serine dehydratase-like domain"/>
    <property type="match status" value="1"/>
</dbReference>
<proteinExistence type="inferred from homology"/>
<dbReference type="InterPro" id="IPR026956">
    <property type="entry name" value="D-ser_dehydrat-like_dom"/>
</dbReference>
<dbReference type="SUPFAM" id="SSF51419">
    <property type="entry name" value="PLP-binding barrel"/>
    <property type="match status" value="1"/>
</dbReference>
<dbReference type="EC" id="5.1.1.1" evidence="4"/>
<keyword evidence="2" id="KW-0456">Lyase</keyword>
<dbReference type="PANTHER" id="PTHR28004:SF2">
    <property type="entry name" value="D-SERINE DEHYDRATASE"/>
    <property type="match status" value="1"/>
</dbReference>
<dbReference type="EMBL" id="JAGTUK010000002">
    <property type="protein sequence ID" value="MBS0024081.1"/>
    <property type="molecule type" value="Genomic_DNA"/>
</dbReference>
<sequence length="361" mass="36923">MTFPESLADVPTPALVIDLDRLGANVLRMAEIAHRAGVALRPHWKTSKSLAVAALQSAAGAVGFTCATALEAEVLIEAGHDVFWAYPPVGAARIASAVRLAARGRLTVGVDSVAAAVALAGRAVAEGLTIPVRLDIDSGLGRTGAHPADAPGELEDIAALDGLRLEGIFTHEGQLARHGADREARRAAGIGVGRLLVEVAEAARARGVAIDVVSVGSTPGADSAPTVAGITEMRPGTYVFGDDNQRSTGAVAAEDCALTVHATVVSTQRGEPAIVDAGLKAMSGDGSARGDGRLGTRVDGPGVLALAHEEHGFLRGAGAVSLGDRVVLLPNHACGTVNMFSTAWVVSRGVIVDRWPVEARR</sequence>
<dbReference type="PANTHER" id="PTHR28004">
    <property type="entry name" value="ZGC:162816-RELATED"/>
    <property type="match status" value="1"/>
</dbReference>
<organism evidence="4 5">
    <name type="scientific">Microbacterium paraoxydans</name>
    <dbReference type="NCBI Taxonomy" id="199592"/>
    <lineage>
        <taxon>Bacteria</taxon>
        <taxon>Bacillati</taxon>
        <taxon>Actinomycetota</taxon>
        <taxon>Actinomycetes</taxon>
        <taxon>Micrococcales</taxon>
        <taxon>Microbacteriaceae</taxon>
        <taxon>Microbacterium</taxon>
    </lineage>
</organism>
<feature type="domain" description="D-serine dehydratase-like" evidence="3">
    <location>
        <begin position="257"/>
        <end position="347"/>
    </location>
</feature>
<dbReference type="InterPro" id="IPR029066">
    <property type="entry name" value="PLP-binding_barrel"/>
</dbReference>
<accession>A0ABS5IMW1</accession>
<reference evidence="4 5" key="1">
    <citation type="submission" date="2021-04" db="EMBL/GenBank/DDBJ databases">
        <title>Whole genome analysis of root endophytic bacterium Microbacterium paraoxydans ku-mp colonizing RP-bio226 rice variety.</title>
        <authorList>
            <person name="Ulaganathan K."/>
            <person name="Latha B."/>
        </authorList>
    </citation>
    <scope>NUCLEOTIDE SEQUENCE [LARGE SCALE GENOMIC DNA]</scope>
    <source>
        <strain evidence="5">ku-mp</strain>
    </source>
</reference>
<evidence type="ECO:0000256" key="1">
    <source>
        <dbReference type="ARBA" id="ARBA00005323"/>
    </source>
</evidence>
<dbReference type="GO" id="GO:0008784">
    <property type="term" value="F:alanine racemase activity"/>
    <property type="evidence" value="ECO:0007669"/>
    <property type="project" value="UniProtKB-EC"/>
</dbReference>
<evidence type="ECO:0000259" key="3">
    <source>
        <dbReference type="SMART" id="SM01119"/>
    </source>
</evidence>
<dbReference type="InterPro" id="IPR051466">
    <property type="entry name" value="D-amino_acid_metab_enzyme"/>
</dbReference>
<evidence type="ECO:0000313" key="4">
    <source>
        <dbReference type="EMBL" id="MBS0024081.1"/>
    </source>
</evidence>